<dbReference type="AlphaFoldDB" id="A0AAD4H2A0"/>
<gene>
    <name evidence="1" type="ORF">BGZ95_005982</name>
</gene>
<comment type="caution">
    <text evidence="1">The sequence shown here is derived from an EMBL/GenBank/DDBJ whole genome shotgun (WGS) entry which is preliminary data.</text>
</comment>
<reference evidence="1" key="1">
    <citation type="journal article" date="2020" name="Fungal Divers.">
        <title>Resolving the Mortierellaceae phylogeny through synthesis of multi-gene phylogenetics and phylogenomics.</title>
        <authorList>
            <person name="Vandepol N."/>
            <person name="Liber J."/>
            <person name="Desiro A."/>
            <person name="Na H."/>
            <person name="Kennedy M."/>
            <person name="Barry K."/>
            <person name="Grigoriev I.V."/>
            <person name="Miller A.N."/>
            <person name="O'Donnell K."/>
            <person name="Stajich J.E."/>
            <person name="Bonito G."/>
        </authorList>
    </citation>
    <scope>NUCLEOTIDE SEQUENCE</scope>
    <source>
        <strain evidence="1">NRRL 28262</strain>
    </source>
</reference>
<keyword evidence="2" id="KW-1185">Reference proteome</keyword>
<name>A0AAD4H2A0_9FUNG</name>
<accession>A0AAD4H2A0</accession>
<proteinExistence type="predicted"/>
<organism evidence="1 2">
    <name type="scientific">Linnemannia exigua</name>
    <dbReference type="NCBI Taxonomy" id="604196"/>
    <lineage>
        <taxon>Eukaryota</taxon>
        <taxon>Fungi</taxon>
        <taxon>Fungi incertae sedis</taxon>
        <taxon>Mucoromycota</taxon>
        <taxon>Mortierellomycotina</taxon>
        <taxon>Mortierellomycetes</taxon>
        <taxon>Mortierellales</taxon>
        <taxon>Mortierellaceae</taxon>
        <taxon>Linnemannia</taxon>
    </lineage>
</organism>
<evidence type="ECO:0000313" key="2">
    <source>
        <dbReference type="Proteomes" id="UP001194580"/>
    </source>
</evidence>
<evidence type="ECO:0000313" key="1">
    <source>
        <dbReference type="EMBL" id="KAG0254561.1"/>
    </source>
</evidence>
<dbReference type="EMBL" id="JAAAIL010002778">
    <property type="protein sequence ID" value="KAG0254561.1"/>
    <property type="molecule type" value="Genomic_DNA"/>
</dbReference>
<dbReference type="Proteomes" id="UP001194580">
    <property type="component" value="Unassembled WGS sequence"/>
</dbReference>
<feature type="non-terminal residue" evidence="1">
    <location>
        <position position="52"/>
    </location>
</feature>
<sequence>MPGLKVIISMDSLKNLTDFKATSISSLAGPVLRTFAADKGVQLYDWDEVETL</sequence>
<protein>
    <submittedName>
        <fullName evidence="1">Uncharacterized protein</fullName>
    </submittedName>
</protein>